<evidence type="ECO:0000313" key="15">
    <source>
        <dbReference type="EMBL" id="QNB45653.1"/>
    </source>
</evidence>
<dbReference type="NCBIfam" id="TIGR00089">
    <property type="entry name" value="MiaB/RimO family radical SAM methylthiotransferase"/>
    <property type="match status" value="1"/>
</dbReference>
<dbReference type="AlphaFoldDB" id="A0A7G6E0P9"/>
<dbReference type="Pfam" id="PF04055">
    <property type="entry name" value="Radical_SAM"/>
    <property type="match status" value="1"/>
</dbReference>
<dbReference type="InterPro" id="IPR007197">
    <property type="entry name" value="rSAM"/>
</dbReference>
<reference evidence="15 16" key="1">
    <citation type="journal article" date="2019" name="Front. Microbiol.">
        <title>Thermoanaerosceptrum fracticalcis gen. nov. sp. nov., a Novel Fumarate-Fermenting Microorganism From a Deep Fractured Carbonate Aquifer of the US Great Basin.</title>
        <authorList>
            <person name="Hamilton-Brehm S.D."/>
            <person name="Stewart L.E."/>
            <person name="Zavarin M."/>
            <person name="Caldwell M."/>
            <person name="Lawson P.A."/>
            <person name="Onstott T.C."/>
            <person name="Grzymski J."/>
            <person name="Neveux I."/>
            <person name="Lollar B.S."/>
            <person name="Russell C.E."/>
            <person name="Moser D.P."/>
        </authorList>
    </citation>
    <scope>NUCLEOTIDE SEQUENCE [LARGE SCALE GENOMIC DNA]</scope>
    <source>
        <strain evidence="15 16">DRI-13</strain>
    </source>
</reference>
<dbReference type="PROSITE" id="PS51918">
    <property type="entry name" value="RADICAL_SAM"/>
    <property type="match status" value="1"/>
</dbReference>
<organism evidence="15 16">
    <name type="scientific">Thermanaerosceptrum fracticalcis</name>
    <dbReference type="NCBI Taxonomy" id="1712410"/>
    <lineage>
        <taxon>Bacteria</taxon>
        <taxon>Bacillati</taxon>
        <taxon>Bacillota</taxon>
        <taxon>Clostridia</taxon>
        <taxon>Eubacteriales</taxon>
        <taxon>Peptococcaceae</taxon>
        <taxon>Thermanaerosceptrum</taxon>
    </lineage>
</organism>
<evidence type="ECO:0000256" key="4">
    <source>
        <dbReference type="ARBA" id="ARBA00022679"/>
    </source>
</evidence>
<dbReference type="PROSITE" id="PS50926">
    <property type="entry name" value="TRAM"/>
    <property type="match status" value="1"/>
</dbReference>
<feature type="binding site" evidence="11">
    <location>
        <position position="163"/>
    </location>
    <ligand>
        <name>[4Fe-4S] cluster</name>
        <dbReference type="ChEBI" id="CHEBI:49883"/>
        <label>2</label>
        <note>4Fe-4S-S-AdoMet</note>
    </ligand>
</feature>
<dbReference type="Proteomes" id="UP000515847">
    <property type="component" value="Chromosome"/>
</dbReference>
<keyword evidence="4 11" id="KW-0808">Transferase</keyword>
<evidence type="ECO:0000256" key="10">
    <source>
        <dbReference type="ARBA" id="ARBA00033765"/>
    </source>
</evidence>
<keyword evidence="2 11" id="KW-0004">4Fe-4S</keyword>
<dbReference type="SFLD" id="SFLDG01061">
    <property type="entry name" value="methylthiotransferase"/>
    <property type="match status" value="1"/>
</dbReference>
<feature type="domain" description="MTTase N-terminal" evidence="13">
    <location>
        <begin position="1"/>
        <end position="119"/>
    </location>
</feature>
<keyword evidence="3 11" id="KW-0963">Cytoplasm</keyword>
<evidence type="ECO:0000256" key="6">
    <source>
        <dbReference type="ARBA" id="ARBA00022694"/>
    </source>
</evidence>
<dbReference type="InterPro" id="IPR020612">
    <property type="entry name" value="Methylthiotransferase_CS"/>
</dbReference>
<evidence type="ECO:0000256" key="7">
    <source>
        <dbReference type="ARBA" id="ARBA00022723"/>
    </source>
</evidence>
<protein>
    <recommendedName>
        <fullName evidence="10 11">tRNA-2-methylthio-N(6)-dimethylallyladenosine synthase</fullName>
        <ecNumber evidence="10 11">2.8.4.3</ecNumber>
    </recommendedName>
    <alternativeName>
        <fullName evidence="11">(Dimethylallyl)adenosine tRNA methylthiotransferase MiaB</fullName>
    </alternativeName>
    <alternativeName>
        <fullName evidence="11">tRNA-i(6)A37 methylthiotransferase</fullName>
    </alternativeName>
</protein>
<evidence type="ECO:0000256" key="2">
    <source>
        <dbReference type="ARBA" id="ARBA00022485"/>
    </source>
</evidence>
<evidence type="ECO:0000256" key="11">
    <source>
        <dbReference type="HAMAP-Rule" id="MF_01864"/>
    </source>
</evidence>
<dbReference type="HAMAP" id="MF_01864">
    <property type="entry name" value="tRNA_metthiotr_MiaB"/>
    <property type="match status" value="1"/>
</dbReference>
<dbReference type="Gene3D" id="3.40.50.12160">
    <property type="entry name" value="Methylthiotransferase, N-terminal domain"/>
    <property type="match status" value="1"/>
</dbReference>
<comment type="catalytic activity">
    <reaction evidence="11">
        <text>N(6)-dimethylallyladenosine(37) in tRNA + (sulfur carrier)-SH + AH2 + 2 S-adenosyl-L-methionine = 2-methylsulfanyl-N(6)-dimethylallyladenosine(37) in tRNA + (sulfur carrier)-H + 5'-deoxyadenosine + L-methionine + A + S-adenosyl-L-homocysteine + 2 H(+)</text>
        <dbReference type="Rhea" id="RHEA:37067"/>
        <dbReference type="Rhea" id="RHEA-COMP:10375"/>
        <dbReference type="Rhea" id="RHEA-COMP:10376"/>
        <dbReference type="Rhea" id="RHEA-COMP:14737"/>
        <dbReference type="Rhea" id="RHEA-COMP:14739"/>
        <dbReference type="ChEBI" id="CHEBI:13193"/>
        <dbReference type="ChEBI" id="CHEBI:15378"/>
        <dbReference type="ChEBI" id="CHEBI:17319"/>
        <dbReference type="ChEBI" id="CHEBI:17499"/>
        <dbReference type="ChEBI" id="CHEBI:29917"/>
        <dbReference type="ChEBI" id="CHEBI:57844"/>
        <dbReference type="ChEBI" id="CHEBI:57856"/>
        <dbReference type="ChEBI" id="CHEBI:59789"/>
        <dbReference type="ChEBI" id="CHEBI:64428"/>
        <dbReference type="ChEBI" id="CHEBI:74415"/>
        <dbReference type="ChEBI" id="CHEBI:74417"/>
        <dbReference type="EC" id="2.8.4.3"/>
    </reaction>
</comment>
<dbReference type="GO" id="GO:0046872">
    <property type="term" value="F:metal ion binding"/>
    <property type="evidence" value="ECO:0007669"/>
    <property type="project" value="UniProtKB-KW"/>
</dbReference>
<comment type="cofactor">
    <cofactor evidence="11">
        <name>[4Fe-4S] cluster</name>
        <dbReference type="ChEBI" id="CHEBI:49883"/>
    </cofactor>
    <text evidence="11">Binds 2 [4Fe-4S] clusters. One cluster is coordinated with 3 cysteines and an exchangeable S-adenosyl-L-methionine.</text>
</comment>
<evidence type="ECO:0000256" key="3">
    <source>
        <dbReference type="ARBA" id="ARBA00022490"/>
    </source>
</evidence>
<dbReference type="PANTHER" id="PTHR43020">
    <property type="entry name" value="CDK5 REGULATORY SUBUNIT-ASSOCIATED PROTEIN 1"/>
    <property type="match status" value="1"/>
</dbReference>
<feature type="binding site" evidence="11">
    <location>
        <position position="80"/>
    </location>
    <ligand>
        <name>[4Fe-4S] cluster</name>
        <dbReference type="ChEBI" id="CHEBI:49883"/>
        <label>1</label>
    </ligand>
</feature>
<comment type="subcellular location">
    <subcellularLocation>
        <location evidence="11">Cytoplasm</location>
    </subcellularLocation>
</comment>
<dbReference type="InterPro" id="IPR058240">
    <property type="entry name" value="rSAM_sf"/>
</dbReference>
<feature type="binding site" evidence="11">
    <location>
        <position position="160"/>
    </location>
    <ligand>
        <name>[4Fe-4S] cluster</name>
        <dbReference type="ChEBI" id="CHEBI:49883"/>
        <label>2</label>
        <note>4Fe-4S-S-AdoMet</note>
    </ligand>
</feature>
<feature type="binding site" evidence="11">
    <location>
        <position position="46"/>
    </location>
    <ligand>
        <name>[4Fe-4S] cluster</name>
        <dbReference type="ChEBI" id="CHEBI:49883"/>
        <label>1</label>
    </ligand>
</feature>
<accession>A0A7G6E0P9</accession>
<dbReference type="InterPro" id="IPR013848">
    <property type="entry name" value="Methylthiotransferase_N"/>
</dbReference>
<dbReference type="EC" id="2.8.4.3" evidence="10 11"/>
<dbReference type="OrthoDB" id="9805215at2"/>
<evidence type="ECO:0000259" key="13">
    <source>
        <dbReference type="PROSITE" id="PS51449"/>
    </source>
</evidence>
<feature type="domain" description="Radical SAM core" evidence="14">
    <location>
        <begin position="142"/>
        <end position="372"/>
    </location>
</feature>
<comment type="function">
    <text evidence="1 11">Catalyzes the methylthiolation of N6-(dimethylallyl)adenosine (i(6)A), leading to the formation of 2-methylthio-N6-(dimethylallyl)adenosine (ms(2)i(6)A) at position 37 in tRNAs that read codons beginning with uridine.</text>
</comment>
<dbReference type="RefSeq" id="WP_034419880.1">
    <property type="nucleotide sequence ID" value="NZ_CP045798.1"/>
</dbReference>
<comment type="subunit">
    <text evidence="11">Monomer.</text>
</comment>
<dbReference type="InterPro" id="IPR006463">
    <property type="entry name" value="MiaB_methiolase"/>
</dbReference>
<dbReference type="FunFam" id="3.80.30.20:FF:000001">
    <property type="entry name" value="tRNA-2-methylthio-N(6)-dimethylallyladenosine synthase 2"/>
    <property type="match status" value="1"/>
</dbReference>
<dbReference type="InterPro" id="IPR005839">
    <property type="entry name" value="Methylthiotransferase"/>
</dbReference>
<dbReference type="EMBL" id="CP045798">
    <property type="protein sequence ID" value="QNB45653.1"/>
    <property type="molecule type" value="Genomic_DNA"/>
</dbReference>
<dbReference type="SUPFAM" id="SSF102114">
    <property type="entry name" value="Radical SAM enzymes"/>
    <property type="match status" value="1"/>
</dbReference>
<keyword evidence="8 11" id="KW-0408">Iron</keyword>
<feature type="binding site" evidence="11">
    <location>
        <position position="156"/>
    </location>
    <ligand>
        <name>[4Fe-4S] cluster</name>
        <dbReference type="ChEBI" id="CHEBI:49883"/>
        <label>2</label>
        <note>4Fe-4S-S-AdoMet</note>
    </ligand>
</feature>
<dbReference type="PROSITE" id="PS51449">
    <property type="entry name" value="MTTASE_N"/>
    <property type="match status" value="1"/>
</dbReference>
<evidence type="ECO:0000256" key="8">
    <source>
        <dbReference type="ARBA" id="ARBA00023004"/>
    </source>
</evidence>
<dbReference type="SFLD" id="SFLDG01082">
    <property type="entry name" value="B12-binding_domain_containing"/>
    <property type="match status" value="1"/>
</dbReference>
<keyword evidence="6 11" id="KW-0819">tRNA processing</keyword>
<feature type="domain" description="TRAM" evidence="12">
    <location>
        <begin position="375"/>
        <end position="438"/>
    </location>
</feature>
<evidence type="ECO:0000313" key="16">
    <source>
        <dbReference type="Proteomes" id="UP000515847"/>
    </source>
</evidence>
<gene>
    <name evidence="11 15" type="primary">miaB</name>
    <name evidence="15" type="ORF">BR63_04620</name>
</gene>
<dbReference type="GO" id="GO:0051539">
    <property type="term" value="F:4 iron, 4 sulfur cluster binding"/>
    <property type="evidence" value="ECO:0007669"/>
    <property type="project" value="UniProtKB-UniRule"/>
</dbReference>
<comment type="similarity">
    <text evidence="11">Belongs to the methylthiotransferase family. MiaB subfamily.</text>
</comment>
<dbReference type="InterPro" id="IPR006638">
    <property type="entry name" value="Elp3/MiaA/NifB-like_rSAM"/>
</dbReference>
<keyword evidence="5 11" id="KW-0949">S-adenosyl-L-methionine</keyword>
<dbReference type="Pfam" id="PF01938">
    <property type="entry name" value="TRAM"/>
    <property type="match status" value="1"/>
</dbReference>
<evidence type="ECO:0000256" key="5">
    <source>
        <dbReference type="ARBA" id="ARBA00022691"/>
    </source>
</evidence>
<dbReference type="InterPro" id="IPR002792">
    <property type="entry name" value="TRAM_dom"/>
</dbReference>
<dbReference type="PANTHER" id="PTHR43020:SF2">
    <property type="entry name" value="MITOCHONDRIAL TRNA METHYLTHIOTRANSFERASE CDK5RAP1"/>
    <property type="match status" value="1"/>
</dbReference>
<dbReference type="KEGG" id="tfr:BR63_04620"/>
<dbReference type="Pfam" id="PF00919">
    <property type="entry name" value="UPF0004"/>
    <property type="match status" value="1"/>
</dbReference>
<keyword evidence="9 11" id="KW-0411">Iron-sulfur</keyword>
<evidence type="ECO:0000256" key="1">
    <source>
        <dbReference type="ARBA" id="ARBA00003234"/>
    </source>
</evidence>
<dbReference type="InterPro" id="IPR038135">
    <property type="entry name" value="Methylthiotransferase_N_sf"/>
</dbReference>
<dbReference type="InterPro" id="IPR023404">
    <property type="entry name" value="rSAM_horseshoe"/>
</dbReference>
<dbReference type="PROSITE" id="PS01278">
    <property type="entry name" value="MTTASE_RADICAL"/>
    <property type="match status" value="1"/>
</dbReference>
<evidence type="ECO:0000256" key="9">
    <source>
        <dbReference type="ARBA" id="ARBA00023014"/>
    </source>
</evidence>
<proteinExistence type="inferred from homology"/>
<evidence type="ECO:0000259" key="14">
    <source>
        <dbReference type="PROSITE" id="PS51918"/>
    </source>
</evidence>
<keyword evidence="7 11" id="KW-0479">Metal-binding</keyword>
<dbReference type="SFLD" id="SFLDS00029">
    <property type="entry name" value="Radical_SAM"/>
    <property type="match status" value="1"/>
</dbReference>
<feature type="binding site" evidence="11">
    <location>
        <position position="10"/>
    </location>
    <ligand>
        <name>[4Fe-4S] cluster</name>
        <dbReference type="ChEBI" id="CHEBI:49883"/>
        <label>1</label>
    </ligand>
</feature>
<dbReference type="FunFam" id="3.40.50.12160:FF:000006">
    <property type="entry name" value="tRNA-2-methylthio-N(6)-dimethylallyladenosine synthase"/>
    <property type="match status" value="1"/>
</dbReference>
<dbReference type="SMART" id="SM00729">
    <property type="entry name" value="Elp3"/>
    <property type="match status" value="1"/>
</dbReference>
<dbReference type="SFLD" id="SFLDF00273">
    <property type="entry name" value="(dimethylallyl)adenosine_tRNA"/>
    <property type="match status" value="1"/>
</dbReference>
<name>A0A7G6E0P9_THEFR</name>
<dbReference type="CDD" id="cd01335">
    <property type="entry name" value="Radical_SAM"/>
    <property type="match status" value="1"/>
</dbReference>
<sequence length="440" mass="49859">MKYHLVTFGCQANERDSETIAGLLREIGYERVEEPTQADLILFNTCCVREKAENKVLSRIGELKDLKSQNPHLIIGICGCMVQQEKIVEKIRRRAPHVDLIFGTHNIHELPELVQSIKNLRVPQVHILPDREEIVEGLPSHREFPFKALVNITYGCNNFCTYCIVPYVRGREKSRLPEHILKEISAMSEDGVLEVMLLGQNVNSYGKDLTPPTTFAELLQQVNAIPGLARIRYMTSHPRDFSDELISTIAGLNKVSRHFHLPVQAGSNDILRKMNRGYTREEYLTLVRKIKNTFPEASITTDIIVGFPGESEEDFEDTLKLVEEVRFDSAFTFIYSPRTGTPAAKMPEQIAESVKKSRLQRLMKLQNRISLEINQQLKGKVMEVLVEGESKTSPEMLTGRTDTNKTVIFPGPLSLTGKLVPVKITVPQTWILKGELVEVI</sequence>
<dbReference type="GO" id="GO:0035597">
    <property type="term" value="F:tRNA-2-methylthio-N(6)-dimethylallyladenosine(37) synthase activity"/>
    <property type="evidence" value="ECO:0007669"/>
    <property type="project" value="UniProtKB-EC"/>
</dbReference>
<evidence type="ECO:0000259" key="12">
    <source>
        <dbReference type="PROSITE" id="PS50926"/>
    </source>
</evidence>
<dbReference type="GO" id="GO:0005829">
    <property type="term" value="C:cytosol"/>
    <property type="evidence" value="ECO:0007669"/>
    <property type="project" value="TreeGrafter"/>
</dbReference>
<dbReference type="Gene3D" id="3.80.30.20">
    <property type="entry name" value="tm_1862 like domain"/>
    <property type="match status" value="1"/>
</dbReference>
<keyword evidence="16" id="KW-1185">Reference proteome</keyword>
<dbReference type="NCBIfam" id="TIGR01574">
    <property type="entry name" value="miaB-methiolase"/>
    <property type="match status" value="1"/>
</dbReference>